<evidence type="ECO:0000313" key="5">
    <source>
        <dbReference type="Proteomes" id="UP001430356"/>
    </source>
</evidence>
<dbReference type="PANTHER" id="PTHR48024">
    <property type="entry name" value="GEO13361P1-RELATED"/>
    <property type="match status" value="1"/>
</dbReference>
<reference evidence="4 5" key="1">
    <citation type="journal article" date="2021" name="MBio">
        <title>A New Model Trypanosomatid, Novymonas esmeraldas: Genomic Perception of Its 'Candidatus Pandoraea novymonadis' Endosymbiont.</title>
        <authorList>
            <person name="Zakharova A."/>
            <person name="Saura A."/>
            <person name="Butenko A."/>
            <person name="Podesvova L."/>
            <person name="Warmusova S."/>
            <person name="Kostygov A.Y."/>
            <person name="Nenarokova A."/>
            <person name="Lukes J."/>
            <person name="Opperdoes F.R."/>
            <person name="Yurchenko V."/>
        </authorList>
    </citation>
    <scope>NUCLEOTIDE SEQUENCE [LARGE SCALE GENOMIC DNA]</scope>
    <source>
        <strain evidence="4 5">E262AT.01</strain>
    </source>
</reference>
<feature type="domain" description="RRM" evidence="3">
    <location>
        <begin position="19"/>
        <end position="97"/>
    </location>
</feature>
<protein>
    <submittedName>
        <fullName evidence="4">RNA-binding protein 5-like protein</fullName>
    </submittedName>
</protein>
<dbReference type="EMBL" id="JAECZO010000092">
    <property type="protein sequence ID" value="KAK7197008.1"/>
    <property type="molecule type" value="Genomic_DNA"/>
</dbReference>
<dbReference type="GO" id="GO:0003723">
    <property type="term" value="F:RNA binding"/>
    <property type="evidence" value="ECO:0007669"/>
    <property type="project" value="UniProtKB-UniRule"/>
</dbReference>
<evidence type="ECO:0000256" key="2">
    <source>
        <dbReference type="PROSITE-ProRule" id="PRU00176"/>
    </source>
</evidence>
<dbReference type="PROSITE" id="PS50102">
    <property type="entry name" value="RRM"/>
    <property type="match status" value="1"/>
</dbReference>
<keyword evidence="1 2" id="KW-0694">RNA-binding</keyword>
<dbReference type="InterPro" id="IPR000504">
    <property type="entry name" value="RRM_dom"/>
</dbReference>
<dbReference type="SMART" id="SM00360">
    <property type="entry name" value="RRM"/>
    <property type="match status" value="1"/>
</dbReference>
<dbReference type="Pfam" id="PF00076">
    <property type="entry name" value="RRM_1"/>
    <property type="match status" value="1"/>
</dbReference>
<name>A0AAW0ES69_9TRYP</name>
<evidence type="ECO:0000259" key="3">
    <source>
        <dbReference type="PROSITE" id="PS50102"/>
    </source>
</evidence>
<evidence type="ECO:0000313" key="4">
    <source>
        <dbReference type="EMBL" id="KAK7197008.1"/>
    </source>
</evidence>
<proteinExistence type="predicted"/>
<gene>
    <name evidence="4" type="ORF">NESM_000644400</name>
</gene>
<accession>A0AAW0ES69</accession>
<evidence type="ECO:0000256" key="1">
    <source>
        <dbReference type="ARBA" id="ARBA00022884"/>
    </source>
</evidence>
<keyword evidence="5" id="KW-1185">Reference proteome</keyword>
<organism evidence="4 5">
    <name type="scientific">Novymonas esmeraldas</name>
    <dbReference type="NCBI Taxonomy" id="1808958"/>
    <lineage>
        <taxon>Eukaryota</taxon>
        <taxon>Discoba</taxon>
        <taxon>Euglenozoa</taxon>
        <taxon>Kinetoplastea</taxon>
        <taxon>Metakinetoplastina</taxon>
        <taxon>Trypanosomatida</taxon>
        <taxon>Trypanosomatidae</taxon>
        <taxon>Novymonas</taxon>
    </lineage>
</organism>
<dbReference type="InterPro" id="IPR035979">
    <property type="entry name" value="RBD_domain_sf"/>
</dbReference>
<dbReference type="Gene3D" id="3.30.70.330">
    <property type="match status" value="1"/>
</dbReference>
<dbReference type="Proteomes" id="UP001430356">
    <property type="component" value="Unassembled WGS sequence"/>
</dbReference>
<dbReference type="InterPro" id="IPR012677">
    <property type="entry name" value="Nucleotide-bd_a/b_plait_sf"/>
</dbReference>
<dbReference type="InterPro" id="IPR050886">
    <property type="entry name" value="RNA-binding_reg"/>
</dbReference>
<comment type="caution">
    <text evidence="4">The sequence shown here is derived from an EMBL/GenBank/DDBJ whole genome shotgun (WGS) entry which is preliminary data.</text>
</comment>
<dbReference type="PANTHER" id="PTHR48024:SF54">
    <property type="entry name" value="PROTEIN, PUTATIVE-RELATED"/>
    <property type="match status" value="1"/>
</dbReference>
<dbReference type="AlphaFoldDB" id="A0AAW0ES69"/>
<sequence>MESQFAAPSVSEDSQKQSRNVYVASLPLNFDDQQLQELFSPYGRIVSARIMRAKKSHASKGYGFVMFHQVTCAERAIEGLHGRVVGGSRIQVRRANADASMTFSKTSHAASNQRSVTSTQDNSITSVAQYSVPAASAQHVMYSTALPQPTPCLYAPQPSASPYAIMASGPYQSPNPVPVALNQTYGTIMHPHIVPSTGCGIGTSFIPVAQHHHMAAPIMSQPVPQPQQQPMYVVLLPNGQQVVQPNQFAM</sequence>
<dbReference type="GO" id="GO:0005634">
    <property type="term" value="C:nucleus"/>
    <property type="evidence" value="ECO:0007669"/>
    <property type="project" value="TreeGrafter"/>
</dbReference>
<dbReference type="SUPFAM" id="SSF54928">
    <property type="entry name" value="RNA-binding domain, RBD"/>
    <property type="match status" value="1"/>
</dbReference>